<keyword evidence="7" id="KW-1185">Reference proteome</keyword>
<protein>
    <submittedName>
        <fullName evidence="6">Glycosyltransferase</fullName>
    </submittedName>
</protein>
<keyword evidence="2" id="KW-0328">Glycosyltransferase</keyword>
<evidence type="ECO:0000256" key="1">
    <source>
        <dbReference type="ARBA" id="ARBA00006962"/>
    </source>
</evidence>
<dbReference type="InterPro" id="IPR010610">
    <property type="entry name" value="EryCIII-like_C"/>
</dbReference>
<feature type="domain" description="Erythromycin biosynthesis protein CIII-like N-terminal" evidence="5">
    <location>
        <begin position="23"/>
        <end position="138"/>
    </location>
</feature>
<dbReference type="Pfam" id="PF06722">
    <property type="entry name" value="EryCIII-like_C"/>
    <property type="match status" value="1"/>
</dbReference>
<comment type="similarity">
    <text evidence="1">Belongs to the glycosyltransferase 28 family.</text>
</comment>
<dbReference type="PANTHER" id="PTHR48050">
    <property type="entry name" value="STEROL 3-BETA-GLUCOSYLTRANSFERASE"/>
    <property type="match status" value="1"/>
</dbReference>
<dbReference type="RefSeq" id="WP_218469601.1">
    <property type="nucleotide sequence ID" value="NZ_BAABJN010000011.1"/>
</dbReference>
<dbReference type="InterPro" id="IPR002213">
    <property type="entry name" value="UDP_glucos_trans"/>
</dbReference>
<evidence type="ECO:0000256" key="3">
    <source>
        <dbReference type="ARBA" id="ARBA00022679"/>
    </source>
</evidence>
<dbReference type="CDD" id="cd03784">
    <property type="entry name" value="GT1_Gtf-like"/>
    <property type="match status" value="1"/>
</dbReference>
<proteinExistence type="inferred from homology"/>
<dbReference type="Pfam" id="PF21036">
    <property type="entry name" value="EryCIII-like_N"/>
    <property type="match status" value="1"/>
</dbReference>
<dbReference type="Proteomes" id="UP000694257">
    <property type="component" value="Chromosome"/>
</dbReference>
<dbReference type="InterPro" id="IPR048284">
    <property type="entry name" value="EryCIII-like_N"/>
</dbReference>
<organism evidence="6 7">
    <name type="scientific">Nocardia iowensis</name>
    <dbReference type="NCBI Taxonomy" id="204891"/>
    <lineage>
        <taxon>Bacteria</taxon>
        <taxon>Bacillati</taxon>
        <taxon>Actinomycetota</taxon>
        <taxon>Actinomycetes</taxon>
        <taxon>Mycobacteriales</taxon>
        <taxon>Nocardiaceae</taxon>
        <taxon>Nocardia</taxon>
    </lineage>
</organism>
<sequence>MRVLLTTQPGHGHFDPMIPYANAFRAAGHEVRVASSAPFARVVEAAGFDFTAIGTHFRWDDVETTFPEFVDYARRGQGLEYSSEFSWTTWNPAAARDLLASFDSWRPDVMIREFAENGATLAGQVADIPVICASWSALPTDARRWGSVINWPRVLDHYASTARTFGIEHDDAEAVWNRQLTLTGLPPSWFSGGNTGPTVRHLRLPLADGPDAPGPDWLDTLGRERPLVYATLGTVFNRMRKPRRAVIDGLAELDADVLLTVGRTVDPDTIGSIPPRMRVERFVPQGYALSKAFLAVSHAGLGTMLGAIYHGVPMVSLVLGAEHSINAASAAEAGLALPLSLDEIDAATIAATATRALHDRALRTRSTAVRKECEDLETIDCLVPLAEIYAENGTTLPN</sequence>
<dbReference type="PANTHER" id="PTHR48050:SF13">
    <property type="entry name" value="STEROL 3-BETA-GLUCOSYLTRANSFERASE UGT80A2"/>
    <property type="match status" value="1"/>
</dbReference>
<reference evidence="6 7" key="1">
    <citation type="submission" date="2021-07" db="EMBL/GenBank/DDBJ databases">
        <title>Whole Genome Sequence of Nocardia Iowensis.</title>
        <authorList>
            <person name="Lamm A."/>
            <person name="Collins-Fairclough A.M."/>
            <person name="Bunk B."/>
            <person name="Sproer C."/>
        </authorList>
    </citation>
    <scope>NUCLEOTIDE SEQUENCE [LARGE SCALE GENOMIC DNA]</scope>
    <source>
        <strain evidence="6 7">NRRL 5646</strain>
    </source>
</reference>
<dbReference type="EMBL" id="CP078145">
    <property type="protein sequence ID" value="QXN88718.1"/>
    <property type="molecule type" value="Genomic_DNA"/>
</dbReference>
<gene>
    <name evidence="6" type="ORF">KV110_24355</name>
</gene>
<keyword evidence="3" id="KW-0808">Transferase</keyword>
<evidence type="ECO:0000313" key="7">
    <source>
        <dbReference type="Proteomes" id="UP000694257"/>
    </source>
</evidence>
<evidence type="ECO:0000259" key="5">
    <source>
        <dbReference type="Pfam" id="PF21036"/>
    </source>
</evidence>
<accession>A0ABX8RGI8</accession>
<dbReference type="InterPro" id="IPR050426">
    <property type="entry name" value="Glycosyltransferase_28"/>
</dbReference>
<evidence type="ECO:0000256" key="2">
    <source>
        <dbReference type="ARBA" id="ARBA00022676"/>
    </source>
</evidence>
<feature type="domain" description="Erythromycin biosynthesis protein CIII-like C-terminal" evidence="4">
    <location>
        <begin position="245"/>
        <end position="372"/>
    </location>
</feature>
<evidence type="ECO:0000259" key="4">
    <source>
        <dbReference type="Pfam" id="PF06722"/>
    </source>
</evidence>
<name>A0ABX8RGI8_NOCIO</name>
<evidence type="ECO:0000313" key="6">
    <source>
        <dbReference type="EMBL" id="QXN88718.1"/>
    </source>
</evidence>